<proteinExistence type="predicted"/>
<evidence type="ECO:0000256" key="2">
    <source>
        <dbReference type="SAM" id="SignalP"/>
    </source>
</evidence>
<protein>
    <submittedName>
        <fullName evidence="3">Uncharacterized protein</fullName>
    </submittedName>
</protein>
<organism evidence="3 4">
    <name type="scientific">Staphylotrichum tortipilum</name>
    <dbReference type="NCBI Taxonomy" id="2831512"/>
    <lineage>
        <taxon>Eukaryota</taxon>
        <taxon>Fungi</taxon>
        <taxon>Dikarya</taxon>
        <taxon>Ascomycota</taxon>
        <taxon>Pezizomycotina</taxon>
        <taxon>Sordariomycetes</taxon>
        <taxon>Sordariomycetidae</taxon>
        <taxon>Sordariales</taxon>
        <taxon>Chaetomiaceae</taxon>
        <taxon>Staphylotrichum</taxon>
    </lineage>
</organism>
<feature type="signal peptide" evidence="2">
    <location>
        <begin position="1"/>
        <end position="23"/>
    </location>
</feature>
<evidence type="ECO:0000313" key="4">
    <source>
        <dbReference type="Proteomes" id="UP001303889"/>
    </source>
</evidence>
<reference evidence="3" key="2">
    <citation type="submission" date="2023-05" db="EMBL/GenBank/DDBJ databases">
        <authorList>
            <consortium name="Lawrence Berkeley National Laboratory"/>
            <person name="Steindorff A."/>
            <person name="Hensen N."/>
            <person name="Bonometti L."/>
            <person name="Westerberg I."/>
            <person name="Brannstrom I.O."/>
            <person name="Guillou S."/>
            <person name="Cros-Aarteil S."/>
            <person name="Calhoun S."/>
            <person name="Haridas S."/>
            <person name="Kuo A."/>
            <person name="Mondo S."/>
            <person name="Pangilinan J."/>
            <person name="Riley R."/>
            <person name="Labutti K."/>
            <person name="Andreopoulos B."/>
            <person name="Lipzen A."/>
            <person name="Chen C."/>
            <person name="Yanf M."/>
            <person name="Daum C."/>
            <person name="Ng V."/>
            <person name="Clum A."/>
            <person name="Ohm R."/>
            <person name="Martin F."/>
            <person name="Silar P."/>
            <person name="Natvig D."/>
            <person name="Lalanne C."/>
            <person name="Gautier V."/>
            <person name="Ament-Velasquez S.L."/>
            <person name="Kruys A."/>
            <person name="Hutchinson M.I."/>
            <person name="Powell A.J."/>
            <person name="Barry K."/>
            <person name="Miller A.N."/>
            <person name="Grigoriev I.V."/>
            <person name="Debuchy R."/>
            <person name="Gladieux P."/>
            <person name="Thoren M.H."/>
            <person name="Johannesson H."/>
        </authorList>
    </citation>
    <scope>NUCLEOTIDE SEQUENCE</scope>
    <source>
        <strain evidence="3">CBS 103.79</strain>
    </source>
</reference>
<keyword evidence="2" id="KW-0732">Signal</keyword>
<gene>
    <name evidence="3" type="ORF">C8A05DRAFT_39109</name>
</gene>
<evidence type="ECO:0000256" key="1">
    <source>
        <dbReference type="SAM" id="MobiDB-lite"/>
    </source>
</evidence>
<comment type="caution">
    <text evidence="3">The sequence shown here is derived from an EMBL/GenBank/DDBJ whole genome shotgun (WGS) entry which is preliminary data.</text>
</comment>
<dbReference type="EMBL" id="MU856193">
    <property type="protein sequence ID" value="KAK3897340.1"/>
    <property type="molecule type" value="Genomic_DNA"/>
</dbReference>
<reference evidence="3" key="1">
    <citation type="journal article" date="2023" name="Mol. Phylogenet. Evol.">
        <title>Genome-scale phylogeny and comparative genomics of the fungal order Sordariales.</title>
        <authorList>
            <person name="Hensen N."/>
            <person name="Bonometti L."/>
            <person name="Westerberg I."/>
            <person name="Brannstrom I.O."/>
            <person name="Guillou S."/>
            <person name="Cros-Aarteil S."/>
            <person name="Calhoun S."/>
            <person name="Haridas S."/>
            <person name="Kuo A."/>
            <person name="Mondo S."/>
            <person name="Pangilinan J."/>
            <person name="Riley R."/>
            <person name="LaButti K."/>
            <person name="Andreopoulos B."/>
            <person name="Lipzen A."/>
            <person name="Chen C."/>
            <person name="Yan M."/>
            <person name="Daum C."/>
            <person name="Ng V."/>
            <person name="Clum A."/>
            <person name="Steindorff A."/>
            <person name="Ohm R.A."/>
            <person name="Martin F."/>
            <person name="Silar P."/>
            <person name="Natvig D.O."/>
            <person name="Lalanne C."/>
            <person name="Gautier V."/>
            <person name="Ament-Velasquez S.L."/>
            <person name="Kruys A."/>
            <person name="Hutchinson M.I."/>
            <person name="Powell A.J."/>
            <person name="Barry K."/>
            <person name="Miller A.N."/>
            <person name="Grigoriev I.V."/>
            <person name="Debuchy R."/>
            <person name="Gladieux P."/>
            <person name="Hiltunen Thoren M."/>
            <person name="Johannesson H."/>
        </authorList>
    </citation>
    <scope>NUCLEOTIDE SEQUENCE</scope>
    <source>
        <strain evidence="3">CBS 103.79</strain>
    </source>
</reference>
<evidence type="ECO:0000313" key="3">
    <source>
        <dbReference type="EMBL" id="KAK3897340.1"/>
    </source>
</evidence>
<dbReference type="AlphaFoldDB" id="A0AAN6MAS3"/>
<accession>A0AAN6MAS3</accession>
<feature type="compositionally biased region" description="Acidic residues" evidence="1">
    <location>
        <begin position="220"/>
        <end position="229"/>
    </location>
</feature>
<keyword evidence="4" id="KW-1185">Reference proteome</keyword>
<feature type="chain" id="PRO_5042874879" evidence="2">
    <location>
        <begin position="24"/>
        <end position="384"/>
    </location>
</feature>
<name>A0AAN6MAS3_9PEZI</name>
<dbReference type="Proteomes" id="UP001303889">
    <property type="component" value="Unassembled WGS sequence"/>
</dbReference>
<sequence length="384" mass="44021">MPEWRSRVSQTLFWLLTIGAALAGAYKEPLLVALSHPDPDIRALARRVPADYSCANSTGEEGQGEGRLGQKEMAFLLQFAVCDLGAMLEAQDAVFGPVADWLLDSILSDHAARRAMADRFDKGHSDAHLVVWELMKMFWLVEQIRPYPLTYSMLDRQAPLSPRDVGADESDAPRGPVESAVAVFFGMFRSEETLLPTALADGSDWDWWLTARPAVPDEAHPEEEEEEKEGEGLGEGTKKLPKLPRSISIAVFFDFLFNHSGRPNHIHLDQEPVAPLEFKFFEYFLRRHLGLCLDVPAFREDEIEYMNRSYQEFTETVAIFSHDDIITNPRSWRNGHLLKDDRDEHRRSYWDWGGSMLNADFLDGFEMLTRYPSYFTHFYQPKRE</sequence>
<feature type="region of interest" description="Disordered" evidence="1">
    <location>
        <begin position="216"/>
        <end position="239"/>
    </location>
</feature>